<evidence type="ECO:0000313" key="2">
    <source>
        <dbReference type="Proteomes" id="UP001549366"/>
    </source>
</evidence>
<comment type="caution">
    <text evidence="1">The sequence shown here is derived from an EMBL/GenBank/DDBJ whole genome shotgun (WGS) entry which is preliminary data.</text>
</comment>
<evidence type="ECO:0000313" key="1">
    <source>
        <dbReference type="EMBL" id="MET4756137.1"/>
    </source>
</evidence>
<organism evidence="1 2">
    <name type="scientific">Endozoicomonas lisbonensis</name>
    <dbReference type="NCBI Taxonomy" id="3120522"/>
    <lineage>
        <taxon>Bacteria</taxon>
        <taxon>Pseudomonadati</taxon>
        <taxon>Pseudomonadota</taxon>
        <taxon>Gammaproteobacteria</taxon>
        <taxon>Oceanospirillales</taxon>
        <taxon>Endozoicomonadaceae</taxon>
        <taxon>Endozoicomonas</taxon>
    </lineage>
</organism>
<name>A0ABV2SEE9_9GAMM</name>
<dbReference type="RefSeq" id="WP_354010495.1">
    <property type="nucleotide sequence ID" value="NZ_JBEWTA010000001.1"/>
</dbReference>
<accession>A0ABV2SEE9</accession>
<proteinExistence type="predicted"/>
<gene>
    <name evidence="1" type="ORF">V5J35_001329</name>
</gene>
<dbReference type="EMBL" id="JBEWTB010000002">
    <property type="protein sequence ID" value="MET4756137.1"/>
    <property type="molecule type" value="Genomic_DNA"/>
</dbReference>
<protein>
    <submittedName>
        <fullName evidence="1">Uncharacterized protein</fullName>
    </submittedName>
</protein>
<reference evidence="1 2" key="1">
    <citation type="submission" date="2024-06" db="EMBL/GenBank/DDBJ databases">
        <title>Genomic Encyclopedia of Type Strains, Phase V (KMG-V): Genome sequencing to study the core and pangenomes of soil and plant-associated prokaryotes.</title>
        <authorList>
            <person name="Whitman W."/>
        </authorList>
    </citation>
    <scope>NUCLEOTIDE SEQUENCE [LARGE SCALE GENOMIC DNA]</scope>
    <source>
        <strain evidence="1 2">NE40</strain>
    </source>
</reference>
<sequence length="65" mass="7272">MPKREVKIPTTRTNKMNSASTVNTGIANQPVSRSTCTYSTTRSITFSIENIKNLFLPSRMLLLLP</sequence>
<keyword evidence="2" id="KW-1185">Reference proteome</keyword>
<dbReference type="Proteomes" id="UP001549366">
    <property type="component" value="Unassembled WGS sequence"/>
</dbReference>